<dbReference type="AlphaFoldDB" id="A0A7X0MV65"/>
<comment type="similarity">
    <text evidence="2 8">Belongs to the MreD family.</text>
</comment>
<feature type="transmembrane region" description="Helical" evidence="9">
    <location>
        <begin position="74"/>
        <end position="92"/>
    </location>
</feature>
<dbReference type="InterPro" id="IPR007227">
    <property type="entry name" value="Cell_shape_determining_MreD"/>
</dbReference>
<dbReference type="Pfam" id="PF04093">
    <property type="entry name" value="MreD"/>
    <property type="match status" value="1"/>
</dbReference>
<accession>A0A7X0MV65</accession>
<keyword evidence="8" id="KW-0997">Cell inner membrane</keyword>
<feature type="transmembrane region" description="Helical" evidence="9">
    <location>
        <begin position="133"/>
        <end position="152"/>
    </location>
</feature>
<evidence type="ECO:0000256" key="4">
    <source>
        <dbReference type="ARBA" id="ARBA00022692"/>
    </source>
</evidence>
<gene>
    <name evidence="10" type="ORF">HNR48_001679</name>
</gene>
<dbReference type="RefSeq" id="WP_166848581.1">
    <property type="nucleotide sequence ID" value="NZ_JAAONY010000001.1"/>
</dbReference>
<dbReference type="EMBL" id="JACHHT010000001">
    <property type="protein sequence ID" value="MBB6521401.1"/>
    <property type="molecule type" value="Genomic_DNA"/>
</dbReference>
<evidence type="ECO:0000256" key="9">
    <source>
        <dbReference type="SAM" id="Phobius"/>
    </source>
</evidence>
<feature type="transmembrane region" description="Helical" evidence="9">
    <location>
        <begin position="6"/>
        <end position="27"/>
    </location>
</feature>
<evidence type="ECO:0000256" key="3">
    <source>
        <dbReference type="ARBA" id="ARBA00022475"/>
    </source>
</evidence>
<dbReference type="PANTHER" id="PTHR37484">
    <property type="entry name" value="ROD SHAPE-DETERMINING PROTEIN MRED"/>
    <property type="match status" value="1"/>
</dbReference>
<evidence type="ECO:0000256" key="2">
    <source>
        <dbReference type="ARBA" id="ARBA00007776"/>
    </source>
</evidence>
<dbReference type="GO" id="GO:0005886">
    <property type="term" value="C:plasma membrane"/>
    <property type="evidence" value="ECO:0007669"/>
    <property type="project" value="UniProtKB-SubCell"/>
</dbReference>
<reference evidence="10 11" key="1">
    <citation type="submission" date="2020-08" db="EMBL/GenBank/DDBJ databases">
        <title>Genomic Encyclopedia of Type Strains, Phase IV (KMG-IV): sequencing the most valuable type-strain genomes for metagenomic binning, comparative biology and taxonomic classification.</title>
        <authorList>
            <person name="Goeker M."/>
        </authorList>
    </citation>
    <scope>NUCLEOTIDE SEQUENCE [LARGE SCALE GENOMIC DNA]</scope>
    <source>
        <strain evidence="10 11">DSM 22368</strain>
    </source>
</reference>
<evidence type="ECO:0000256" key="8">
    <source>
        <dbReference type="PIRNR" id="PIRNR018472"/>
    </source>
</evidence>
<dbReference type="GO" id="GO:0008360">
    <property type="term" value="P:regulation of cell shape"/>
    <property type="evidence" value="ECO:0007669"/>
    <property type="project" value="UniProtKB-UniRule"/>
</dbReference>
<proteinExistence type="inferred from homology"/>
<dbReference type="FunCoup" id="A0A7X0MV65">
    <property type="interactions" value="113"/>
</dbReference>
<dbReference type="NCBIfam" id="TIGR03426">
    <property type="entry name" value="shape_MreD"/>
    <property type="match status" value="1"/>
</dbReference>
<evidence type="ECO:0000256" key="1">
    <source>
        <dbReference type="ARBA" id="ARBA00004651"/>
    </source>
</evidence>
<dbReference type="InParanoid" id="A0A7X0MV65"/>
<dbReference type="InterPro" id="IPR026034">
    <property type="entry name" value="MreD_proteobac"/>
</dbReference>
<keyword evidence="4 9" id="KW-0812">Transmembrane</keyword>
<organism evidence="10 11">
    <name type="scientific">Pseudoteredinibacter isoporae</name>
    <dbReference type="NCBI Taxonomy" id="570281"/>
    <lineage>
        <taxon>Bacteria</taxon>
        <taxon>Pseudomonadati</taxon>
        <taxon>Pseudomonadota</taxon>
        <taxon>Gammaproteobacteria</taxon>
        <taxon>Cellvibrionales</taxon>
        <taxon>Cellvibrionaceae</taxon>
        <taxon>Pseudoteredinibacter</taxon>
    </lineage>
</organism>
<comment type="function">
    <text evidence="8">Involved in formation of the rod shape of the cell. May also contribute to regulation of formation of penicillin-binding proteins.</text>
</comment>
<evidence type="ECO:0000313" key="11">
    <source>
        <dbReference type="Proteomes" id="UP000528457"/>
    </source>
</evidence>
<keyword evidence="5 8" id="KW-0133">Cell shape</keyword>
<evidence type="ECO:0000256" key="6">
    <source>
        <dbReference type="ARBA" id="ARBA00022989"/>
    </source>
</evidence>
<evidence type="ECO:0000256" key="5">
    <source>
        <dbReference type="ARBA" id="ARBA00022960"/>
    </source>
</evidence>
<evidence type="ECO:0000256" key="7">
    <source>
        <dbReference type="ARBA" id="ARBA00023136"/>
    </source>
</evidence>
<dbReference type="Proteomes" id="UP000528457">
    <property type="component" value="Unassembled WGS sequence"/>
</dbReference>
<name>A0A7X0MV65_9GAMM</name>
<feature type="transmembrane region" description="Helical" evidence="9">
    <location>
        <begin position="104"/>
        <end position="121"/>
    </location>
</feature>
<dbReference type="PANTHER" id="PTHR37484:SF1">
    <property type="entry name" value="ROD SHAPE-DETERMINING PROTEIN MRED"/>
    <property type="match status" value="1"/>
</dbReference>
<dbReference type="PIRSF" id="PIRSF018472">
    <property type="entry name" value="MreD_proteobac"/>
    <property type="match status" value="1"/>
</dbReference>
<protein>
    <recommendedName>
        <fullName evidence="8">Rod shape-determining protein MreD</fullName>
    </recommendedName>
</protein>
<comment type="caution">
    <text evidence="10">The sequence shown here is derived from an EMBL/GenBank/DDBJ whole genome shotgun (WGS) entry which is preliminary data.</text>
</comment>
<evidence type="ECO:0000313" key="10">
    <source>
        <dbReference type="EMBL" id="MBB6521401.1"/>
    </source>
</evidence>
<keyword evidence="11" id="KW-1185">Reference proteome</keyword>
<keyword evidence="3 8" id="KW-1003">Cell membrane</keyword>
<feature type="transmembrane region" description="Helical" evidence="9">
    <location>
        <begin position="39"/>
        <end position="62"/>
    </location>
</feature>
<keyword evidence="7 8" id="KW-0472">Membrane</keyword>
<sequence length="163" mass="18873">MEGGKVGNSWFIGFSFLCALVLMVYPLPIDWRWLRPELLCLLAIYWVLRFPQLLGVGMAFLLGLVQDIVQGSLWGQHALALVVTIYITQLTIHRLRTYGTLQQLMWVFLLVFMHELFLYWVSMLLGREALFSYFWAPAVISALLWPLLCHALDKLCWVLRVGV</sequence>
<keyword evidence="6 9" id="KW-1133">Transmembrane helix</keyword>
<comment type="subcellular location">
    <subcellularLocation>
        <location evidence="8">Cell inner membrane</location>
    </subcellularLocation>
    <subcellularLocation>
        <location evidence="1">Cell membrane</location>
        <topology evidence="1">Multi-pass membrane protein</topology>
    </subcellularLocation>
</comment>